<dbReference type="EMBL" id="JBIPKE010000017">
    <property type="protein sequence ID" value="MFH6984272.1"/>
    <property type="molecule type" value="Genomic_DNA"/>
</dbReference>
<evidence type="ECO:0000313" key="3">
    <source>
        <dbReference type="Proteomes" id="UP001610063"/>
    </source>
</evidence>
<dbReference type="InterPro" id="IPR051532">
    <property type="entry name" value="Ester_Hydrolysis_Enzymes"/>
</dbReference>
<accession>A0ABW7N9G0</accession>
<dbReference type="PANTHER" id="PTHR30383:SF2">
    <property type="entry name" value="CELLULOSE-BINDING PROTEIN"/>
    <property type="match status" value="1"/>
</dbReference>
<dbReference type="SUPFAM" id="SSF52266">
    <property type="entry name" value="SGNH hydrolase"/>
    <property type="match status" value="1"/>
</dbReference>
<organism evidence="2 3">
    <name type="scientific">Marinoscillum luteum</name>
    <dbReference type="NCBI Taxonomy" id="861051"/>
    <lineage>
        <taxon>Bacteria</taxon>
        <taxon>Pseudomonadati</taxon>
        <taxon>Bacteroidota</taxon>
        <taxon>Cytophagia</taxon>
        <taxon>Cytophagales</taxon>
        <taxon>Reichenbachiellaceae</taxon>
        <taxon>Marinoscillum</taxon>
    </lineage>
</organism>
<dbReference type="InterPro" id="IPR013830">
    <property type="entry name" value="SGNH_hydro"/>
</dbReference>
<dbReference type="PANTHER" id="PTHR30383">
    <property type="entry name" value="THIOESTERASE 1/PROTEASE 1/LYSOPHOSPHOLIPASE L1"/>
    <property type="match status" value="1"/>
</dbReference>
<evidence type="ECO:0000259" key="1">
    <source>
        <dbReference type="Pfam" id="PF13472"/>
    </source>
</evidence>
<dbReference type="RefSeq" id="WP_395417654.1">
    <property type="nucleotide sequence ID" value="NZ_JBIPKE010000017.1"/>
</dbReference>
<name>A0ABW7N9G0_9BACT</name>
<gene>
    <name evidence="2" type="ORF">ACHKAR_12535</name>
</gene>
<dbReference type="Pfam" id="PF13472">
    <property type="entry name" value="Lipase_GDSL_2"/>
    <property type="match status" value="1"/>
</dbReference>
<evidence type="ECO:0000313" key="2">
    <source>
        <dbReference type="EMBL" id="MFH6984272.1"/>
    </source>
</evidence>
<sequence>MNYTILGLGDSITEGKGDNRSYLLPLKHKLDSAGYAIEFIGPNAHQSDSAYIMNAGFSGKNAEYLDTQIDSIYSLYTADIVLLHAGHNHFASEHPIEGIITAHKSMILKITEMNPRVKIFVAQVITAGKLPKYSYIPALNEQIRSLGAQMKERGLPVTLVDQAKDFNWEIHCLLDKVHPKDEGAELMATEWFMAIDQELKNAQ</sequence>
<comment type="caution">
    <text evidence="2">The sequence shown here is derived from an EMBL/GenBank/DDBJ whole genome shotgun (WGS) entry which is preliminary data.</text>
</comment>
<feature type="domain" description="SGNH hydrolase-type esterase" evidence="1">
    <location>
        <begin position="8"/>
        <end position="185"/>
    </location>
</feature>
<reference evidence="2 3" key="1">
    <citation type="journal article" date="2013" name="Int. J. Syst. Evol. Microbiol.">
        <title>Marinoscillum luteum sp. nov., isolated from marine sediment.</title>
        <authorList>
            <person name="Cha I.T."/>
            <person name="Park S.J."/>
            <person name="Kim S.J."/>
            <person name="Kim J.G."/>
            <person name="Jung M.Y."/>
            <person name="Shin K.S."/>
            <person name="Kwon K.K."/>
            <person name="Yang S.H."/>
            <person name="Seo Y.S."/>
            <person name="Rhee S.K."/>
        </authorList>
    </citation>
    <scope>NUCLEOTIDE SEQUENCE [LARGE SCALE GENOMIC DNA]</scope>
    <source>
        <strain evidence="2 3">KCTC 23939</strain>
    </source>
</reference>
<dbReference type="InterPro" id="IPR036514">
    <property type="entry name" value="SGNH_hydro_sf"/>
</dbReference>
<keyword evidence="3" id="KW-1185">Reference proteome</keyword>
<dbReference type="Proteomes" id="UP001610063">
    <property type="component" value="Unassembled WGS sequence"/>
</dbReference>
<protein>
    <submittedName>
        <fullName evidence="2">GDSL-type esterase/lipase family protein</fullName>
    </submittedName>
</protein>
<dbReference type="Gene3D" id="3.40.50.1110">
    <property type="entry name" value="SGNH hydrolase"/>
    <property type="match status" value="1"/>
</dbReference>
<proteinExistence type="predicted"/>